<gene>
    <name evidence="2" type="ORF">C8D82_15216</name>
</gene>
<evidence type="ECO:0000313" key="2">
    <source>
        <dbReference type="EMBL" id="PVY33321.1"/>
    </source>
</evidence>
<accession>A0A2U1ACP4</accession>
<proteinExistence type="predicted"/>
<dbReference type="RefSeq" id="WP_116885963.1">
    <property type="nucleotide sequence ID" value="NZ_CABMMC010000001.1"/>
</dbReference>
<dbReference type="AlphaFoldDB" id="A0A2U1ACP4"/>
<dbReference type="EMBL" id="QEKH01000052">
    <property type="protein sequence ID" value="PVY33321.1"/>
    <property type="molecule type" value="Genomic_DNA"/>
</dbReference>
<sequence length="483" mass="56120">MARFGNILASLAMHSRSQRQQQYQYERDMERQLVNDAYRREQDAYARQADEERLNYNRMNNDRQYRFNRDKFNWQKQNADFLNRRLEENDNRAAAKRWADGLTPQDMQEIFRGPRSTPQEILERYDADRPGWLPAGRTMPQLQYRSQADVDQENRMRYSRDPEARARAGEARGYGFERNSPFAETIRHYSRFGVTSPERAEALRLRRAADERAALNYEQTKTQRAAKPAADAVKAENEKRYNQAALELGQYELPKNIKPEAAAKAVADIAKENGVPMKEAARLVAEQYGWNASETAAGQNENADADRRELAGLMGESIWNLDSGKLSNLKKAIQETEEYGNFIKAVDENGNYSTSPEVLKKAELYWNDRMEKAGLDPDLYPNPYELAQKRMELEQVRSQLNSIRNKDPQGTYLRHDPDRTGIARNDREAEVIAEAYQNKKGPALGTAQEILYQHRNAPFLRYKELHKRYQELSDYLNKKNGKR</sequence>
<protein>
    <submittedName>
        <fullName evidence="2">Uncharacterized protein</fullName>
    </submittedName>
</protein>
<feature type="region of interest" description="Disordered" evidence="1">
    <location>
        <begin position="148"/>
        <end position="171"/>
    </location>
</feature>
<organism evidence="2 3">
    <name type="scientific">Victivallis vadensis</name>
    <dbReference type="NCBI Taxonomy" id="172901"/>
    <lineage>
        <taxon>Bacteria</taxon>
        <taxon>Pseudomonadati</taxon>
        <taxon>Lentisphaerota</taxon>
        <taxon>Lentisphaeria</taxon>
        <taxon>Victivallales</taxon>
        <taxon>Victivallaceae</taxon>
        <taxon>Victivallis</taxon>
    </lineage>
</organism>
<feature type="compositionally biased region" description="Basic and acidic residues" evidence="1">
    <location>
        <begin position="152"/>
        <end position="170"/>
    </location>
</feature>
<dbReference type="GeneID" id="78297224"/>
<dbReference type="Proteomes" id="UP000245959">
    <property type="component" value="Unassembled WGS sequence"/>
</dbReference>
<comment type="caution">
    <text evidence="2">The sequence shown here is derived from an EMBL/GenBank/DDBJ whole genome shotgun (WGS) entry which is preliminary data.</text>
</comment>
<name>A0A2U1ACP4_9BACT</name>
<evidence type="ECO:0000313" key="3">
    <source>
        <dbReference type="Proteomes" id="UP000245959"/>
    </source>
</evidence>
<reference evidence="2 3" key="1">
    <citation type="submission" date="2018-04" db="EMBL/GenBank/DDBJ databases">
        <title>Genomic Encyclopedia of Type Strains, Phase IV (KMG-IV): sequencing the most valuable type-strain genomes for metagenomic binning, comparative biology and taxonomic classification.</title>
        <authorList>
            <person name="Goeker M."/>
        </authorList>
    </citation>
    <scope>NUCLEOTIDE SEQUENCE [LARGE SCALE GENOMIC DNA]</scope>
    <source>
        <strain evidence="2 3">DSM 14823</strain>
    </source>
</reference>
<keyword evidence="3" id="KW-1185">Reference proteome</keyword>
<evidence type="ECO:0000256" key="1">
    <source>
        <dbReference type="SAM" id="MobiDB-lite"/>
    </source>
</evidence>